<gene>
    <name evidence="2" type="ORF">CEXT_362321</name>
</gene>
<evidence type="ECO:0000313" key="3">
    <source>
        <dbReference type="Proteomes" id="UP001054945"/>
    </source>
</evidence>
<reference evidence="2 3" key="1">
    <citation type="submission" date="2021-06" db="EMBL/GenBank/DDBJ databases">
        <title>Caerostris extrusa draft genome.</title>
        <authorList>
            <person name="Kono N."/>
            <person name="Arakawa K."/>
        </authorList>
    </citation>
    <scope>NUCLEOTIDE SEQUENCE [LARGE SCALE GENOMIC DNA]</scope>
</reference>
<accession>A0AAV4QIT8</accession>
<dbReference type="AlphaFoldDB" id="A0AAV4QIT8"/>
<dbReference type="Proteomes" id="UP001054945">
    <property type="component" value="Unassembled WGS sequence"/>
</dbReference>
<comment type="caution">
    <text evidence="2">The sequence shown here is derived from an EMBL/GenBank/DDBJ whole genome shotgun (WGS) entry which is preliminary data.</text>
</comment>
<dbReference type="EMBL" id="BPLR01006368">
    <property type="protein sequence ID" value="GIY09360.1"/>
    <property type="molecule type" value="Genomic_DNA"/>
</dbReference>
<name>A0AAV4QIT8_CAEEX</name>
<evidence type="ECO:0000256" key="1">
    <source>
        <dbReference type="SAM" id="MobiDB-lite"/>
    </source>
</evidence>
<keyword evidence="3" id="KW-1185">Reference proteome</keyword>
<proteinExistence type="predicted"/>
<protein>
    <submittedName>
        <fullName evidence="2">Uncharacterized protein</fullName>
    </submittedName>
</protein>
<organism evidence="2 3">
    <name type="scientific">Caerostris extrusa</name>
    <name type="common">Bark spider</name>
    <name type="synonym">Caerostris bankana</name>
    <dbReference type="NCBI Taxonomy" id="172846"/>
    <lineage>
        <taxon>Eukaryota</taxon>
        <taxon>Metazoa</taxon>
        <taxon>Ecdysozoa</taxon>
        <taxon>Arthropoda</taxon>
        <taxon>Chelicerata</taxon>
        <taxon>Arachnida</taxon>
        <taxon>Araneae</taxon>
        <taxon>Araneomorphae</taxon>
        <taxon>Entelegynae</taxon>
        <taxon>Araneoidea</taxon>
        <taxon>Araneidae</taxon>
        <taxon>Caerostris</taxon>
    </lineage>
</organism>
<evidence type="ECO:0000313" key="2">
    <source>
        <dbReference type="EMBL" id="GIY09360.1"/>
    </source>
</evidence>
<feature type="region of interest" description="Disordered" evidence="1">
    <location>
        <begin position="1"/>
        <end position="36"/>
    </location>
</feature>
<sequence length="67" mass="7742">MVRNSTKSPASVKDGHNKSVRQKYANPFGLKRSGTHVTPYQTHEYQKVYYLRFSPQNVDLQRVCLVS</sequence>